<keyword evidence="9" id="KW-0966">Cell projection</keyword>
<evidence type="ECO:0000256" key="6">
    <source>
        <dbReference type="ARBA" id="ARBA00023143"/>
    </source>
</evidence>
<evidence type="ECO:0000259" key="8">
    <source>
        <dbReference type="Pfam" id="PF22638"/>
    </source>
</evidence>
<organism evidence="9 10">
    <name type="scientific">Rhizorhabdus wittichii</name>
    <dbReference type="NCBI Taxonomy" id="160791"/>
    <lineage>
        <taxon>Bacteria</taxon>
        <taxon>Pseudomonadati</taxon>
        <taxon>Pseudomonadota</taxon>
        <taxon>Alphaproteobacteria</taxon>
        <taxon>Sphingomonadales</taxon>
        <taxon>Sphingomonadaceae</taxon>
        <taxon>Rhizorhabdus</taxon>
    </lineage>
</organism>
<accession>A0A975HE20</accession>
<evidence type="ECO:0000256" key="1">
    <source>
        <dbReference type="ARBA" id="ARBA00004365"/>
    </source>
</evidence>
<feature type="domain" description="Flagellar hook-associated protein FlgK helical" evidence="8">
    <location>
        <begin position="99"/>
        <end position="327"/>
    </location>
</feature>
<dbReference type="GO" id="GO:0044780">
    <property type="term" value="P:bacterial-type flagellum assembly"/>
    <property type="evidence" value="ECO:0007669"/>
    <property type="project" value="InterPro"/>
</dbReference>
<reference evidence="9" key="2">
    <citation type="submission" date="2021-04" db="EMBL/GenBank/DDBJ databases">
        <title>Isolation and genomic analysis of the ibuprofen-degrading bacterium Sphingomonas strain MPO218.</title>
        <authorList>
            <person name="Aulestia M."/>
            <person name="Flores A."/>
            <person name="Mangas E.L."/>
            <person name="Perez-Pulido A.J."/>
            <person name="Santero E."/>
            <person name="Camacho E.M."/>
        </authorList>
    </citation>
    <scope>NUCLEOTIDE SEQUENCE</scope>
    <source>
        <strain evidence="9">MPO218</strain>
    </source>
</reference>
<reference evidence="9" key="1">
    <citation type="submission" date="2020-07" db="EMBL/GenBank/DDBJ databases">
        <authorList>
            <person name="Camacho E."/>
        </authorList>
    </citation>
    <scope>NUCLEOTIDE SEQUENCE</scope>
    <source>
        <strain evidence="9">MPO218</strain>
    </source>
</reference>
<gene>
    <name evidence="9" type="primary">flgK</name>
    <name evidence="9" type="ORF">HRJ34_27095</name>
</gene>
<dbReference type="InterPro" id="IPR002371">
    <property type="entry name" value="FlgK"/>
</dbReference>
<dbReference type="Pfam" id="PF06429">
    <property type="entry name" value="Flg_bbr_C"/>
    <property type="match status" value="1"/>
</dbReference>
<dbReference type="GO" id="GO:0005576">
    <property type="term" value="C:extracellular region"/>
    <property type="evidence" value="ECO:0007669"/>
    <property type="project" value="UniProtKB-SubCell"/>
</dbReference>
<evidence type="ECO:0000313" key="10">
    <source>
        <dbReference type="Proteomes" id="UP000664914"/>
    </source>
</evidence>
<dbReference type="RefSeq" id="WP_208632962.1">
    <property type="nucleotide sequence ID" value="NZ_CP059319.1"/>
</dbReference>
<evidence type="ECO:0000256" key="3">
    <source>
        <dbReference type="ARBA" id="ARBA00009677"/>
    </source>
</evidence>
<keyword evidence="9" id="KW-0282">Flagellum</keyword>
<dbReference type="Proteomes" id="UP000664914">
    <property type="component" value="Chromosome"/>
</dbReference>
<dbReference type="EMBL" id="CP059319">
    <property type="protein sequence ID" value="QTH21912.1"/>
    <property type="molecule type" value="Genomic_DNA"/>
</dbReference>
<dbReference type="PANTHER" id="PTHR30033">
    <property type="entry name" value="FLAGELLAR HOOK-ASSOCIATED PROTEIN 1"/>
    <property type="match status" value="1"/>
</dbReference>
<comment type="similarity">
    <text evidence="3">Belongs to the flagella basal body rod proteins family.</text>
</comment>
<dbReference type="PROSITE" id="PS00588">
    <property type="entry name" value="FLAGELLA_BB_ROD"/>
    <property type="match status" value="1"/>
</dbReference>
<evidence type="ECO:0000256" key="4">
    <source>
        <dbReference type="ARBA" id="ARBA00016244"/>
    </source>
</evidence>
<feature type="domain" description="Flagellar basal-body/hook protein C-terminal" evidence="7">
    <location>
        <begin position="406"/>
        <end position="447"/>
    </location>
</feature>
<dbReference type="InterPro" id="IPR010930">
    <property type="entry name" value="Flg_bb/hook_C_dom"/>
</dbReference>
<dbReference type="InterPro" id="IPR053927">
    <property type="entry name" value="FlgK_helical"/>
</dbReference>
<dbReference type="AlphaFoldDB" id="A0A975HE20"/>
<evidence type="ECO:0000259" key="7">
    <source>
        <dbReference type="Pfam" id="PF06429"/>
    </source>
</evidence>
<sequence length="450" mass="46715">MSDLLQIGRSGVVAYRTALATVGENVSNAETEGYSRRKVVLNESAVSAANSYIYRSSAVFGGVEAGSVQRIFDNYRSTYARFANSEAARADAKATWLDTAEAALDDSDVGLGVKMSSVFTAAEAMSADVSSDTNRLTLLTALGNAVNQFKTTSTALRSAADGVSTEAQNAVAKLNDDLRTLVQINSALRRAGAGSSGQALLQDQRDQVLQSISNAVGIDVKLEDDGRATVKLLGDSTVTLVDAASTNAGYVGLVASDSGRFSLIASGFGSEMAMNPQSGSLAGLADAANIIASRRDSLDAIAGRFAQVINDWNSAGVDRNGDPGAALITGTTADTLEVATSDLSKIAAAKGGVANGNALALKDYRNSTGPEAQWSQLVSAHAQSVSAAKAEQTATATQRDGAYQQLDEVTGVDLDVEAAQLLRFQQAYSGSARIIQVARETLQEILGLFN</sequence>
<evidence type="ECO:0000256" key="5">
    <source>
        <dbReference type="ARBA" id="ARBA00022525"/>
    </source>
</evidence>
<keyword evidence="9" id="KW-0969">Cilium</keyword>
<comment type="subcellular location">
    <subcellularLocation>
        <location evidence="1">Bacterial flagellum</location>
    </subcellularLocation>
    <subcellularLocation>
        <location evidence="2">Secreted</location>
    </subcellularLocation>
</comment>
<dbReference type="GO" id="GO:0005198">
    <property type="term" value="F:structural molecule activity"/>
    <property type="evidence" value="ECO:0007669"/>
    <property type="project" value="InterPro"/>
</dbReference>
<dbReference type="NCBIfam" id="TIGR02492">
    <property type="entry name" value="flgK_ends"/>
    <property type="match status" value="1"/>
</dbReference>
<dbReference type="Pfam" id="PF22638">
    <property type="entry name" value="FlgK_D1"/>
    <property type="match status" value="1"/>
</dbReference>
<evidence type="ECO:0000313" key="9">
    <source>
        <dbReference type="EMBL" id="QTH21912.1"/>
    </source>
</evidence>
<keyword evidence="6" id="KW-0975">Bacterial flagellum</keyword>
<dbReference type="GO" id="GO:0009424">
    <property type="term" value="C:bacterial-type flagellum hook"/>
    <property type="evidence" value="ECO:0007669"/>
    <property type="project" value="InterPro"/>
</dbReference>
<name>A0A975HE20_9SPHN</name>
<evidence type="ECO:0000256" key="2">
    <source>
        <dbReference type="ARBA" id="ARBA00004613"/>
    </source>
</evidence>
<proteinExistence type="inferred from homology"/>
<dbReference type="SUPFAM" id="SSF64518">
    <property type="entry name" value="Phase 1 flagellin"/>
    <property type="match status" value="1"/>
</dbReference>
<protein>
    <recommendedName>
        <fullName evidence="4">Flagellar hook-associated protein 1</fullName>
    </recommendedName>
</protein>
<keyword evidence="5" id="KW-0964">Secreted</keyword>
<dbReference type="InterPro" id="IPR019776">
    <property type="entry name" value="Flagellar_basal_body_rod_CS"/>
</dbReference>